<evidence type="ECO:0000313" key="1">
    <source>
        <dbReference type="EMBL" id="GFD31440.1"/>
    </source>
</evidence>
<sequence>AAAGPGLECFILDNSALRGPGRGGARAGPGARRATPVLLHGGAARGQYGFVCGQRGAGRRELGLVAHAGGGHCGAGGAGRGRHAAGGTGLASAGAGAAHRYQGQQKRPRWPAVGREPRTVFHAHRLELYCGGGVLCIIP</sequence>
<name>A0A699V9W4_TANCI</name>
<dbReference type="AlphaFoldDB" id="A0A699V9W4"/>
<feature type="non-terminal residue" evidence="1">
    <location>
        <position position="139"/>
    </location>
</feature>
<gene>
    <name evidence="1" type="ORF">Tci_903409</name>
</gene>
<feature type="non-terminal residue" evidence="1">
    <location>
        <position position="1"/>
    </location>
</feature>
<dbReference type="EMBL" id="BKCJ011414174">
    <property type="protein sequence ID" value="GFD31440.1"/>
    <property type="molecule type" value="Genomic_DNA"/>
</dbReference>
<accession>A0A699V9W4</accession>
<organism evidence="1">
    <name type="scientific">Tanacetum cinerariifolium</name>
    <name type="common">Dalmatian daisy</name>
    <name type="synonym">Chrysanthemum cinerariifolium</name>
    <dbReference type="NCBI Taxonomy" id="118510"/>
    <lineage>
        <taxon>Eukaryota</taxon>
        <taxon>Viridiplantae</taxon>
        <taxon>Streptophyta</taxon>
        <taxon>Embryophyta</taxon>
        <taxon>Tracheophyta</taxon>
        <taxon>Spermatophyta</taxon>
        <taxon>Magnoliopsida</taxon>
        <taxon>eudicotyledons</taxon>
        <taxon>Gunneridae</taxon>
        <taxon>Pentapetalae</taxon>
        <taxon>asterids</taxon>
        <taxon>campanulids</taxon>
        <taxon>Asterales</taxon>
        <taxon>Asteraceae</taxon>
        <taxon>Asteroideae</taxon>
        <taxon>Anthemideae</taxon>
        <taxon>Anthemidinae</taxon>
        <taxon>Tanacetum</taxon>
    </lineage>
</organism>
<reference evidence="1" key="1">
    <citation type="journal article" date="2019" name="Sci. Rep.">
        <title>Draft genome of Tanacetum cinerariifolium, the natural source of mosquito coil.</title>
        <authorList>
            <person name="Yamashiro T."/>
            <person name="Shiraishi A."/>
            <person name="Satake H."/>
            <person name="Nakayama K."/>
        </authorList>
    </citation>
    <scope>NUCLEOTIDE SEQUENCE</scope>
</reference>
<proteinExistence type="predicted"/>
<protein>
    <submittedName>
        <fullName evidence="1">Uncharacterized protein</fullName>
    </submittedName>
</protein>
<comment type="caution">
    <text evidence="1">The sequence shown here is derived from an EMBL/GenBank/DDBJ whole genome shotgun (WGS) entry which is preliminary data.</text>
</comment>